<feature type="chain" id="PRO_5007067602" description="Transglycosylase SLT domain-containing protein" evidence="1">
    <location>
        <begin position="26"/>
        <end position="348"/>
    </location>
</feature>
<sequence length="348" mass="38750">MNTSRRTLLKASLAPLFFMAGTARAEEAALPDQPEIRIIQDKDPALLLARISTPGFDATLARAVLNFLFDTYPTANLPVWKLPLSRIDMHVRVTEIARHVVQAAISHAAIHPVDPCWIMGQIMAESFFYEFAVSSALAVGPCQFIAPTARTYGLVCADAHKLPPGVARKPELEPEFERAAQLRTRTRTLRRENSTLFSSPSKTLRAILNTLAAGKPVTNAKAYLTTLQSMEKLQSEYSQARDNARQYLQENFAERSIFNPQDVVFLEKFDQRVLYEHSIGAMVRMMAENLRARNGNILAATAGYNAGPGNTSYPSGVYASFGRIPNFGETVDYVSKIVINHYEITRRL</sequence>
<dbReference type="STRING" id="888061.AXF15_06830"/>
<dbReference type="Proteomes" id="UP000063964">
    <property type="component" value="Chromosome"/>
</dbReference>
<gene>
    <name evidence="2" type="ORF">AXF15_06830</name>
</gene>
<dbReference type="Gene3D" id="1.10.530.10">
    <property type="match status" value="2"/>
</dbReference>
<reference evidence="3" key="1">
    <citation type="submission" date="2016-02" db="EMBL/GenBank/DDBJ databases">
        <authorList>
            <person name="Holder M.E."/>
            <person name="Ajami N.J."/>
            <person name="Petrosino J.F."/>
        </authorList>
    </citation>
    <scope>NUCLEOTIDE SEQUENCE [LARGE SCALE GENOMIC DNA]</scope>
    <source>
        <strain evidence="3">DSM 12838</strain>
    </source>
</reference>
<dbReference type="OrthoDB" id="5469537at2"/>
<keyword evidence="3" id="KW-1185">Reference proteome</keyword>
<dbReference type="EMBL" id="CP014230">
    <property type="protein sequence ID" value="AMD92846.1"/>
    <property type="molecule type" value="Genomic_DNA"/>
</dbReference>
<proteinExistence type="predicted"/>
<feature type="signal peptide" evidence="1">
    <location>
        <begin position="1"/>
        <end position="25"/>
    </location>
</feature>
<dbReference type="KEGG" id="doa:AXF15_06830"/>
<dbReference type="AlphaFoldDB" id="A0A0X8JQ89"/>
<evidence type="ECO:0008006" key="4">
    <source>
        <dbReference type="Google" id="ProtNLM"/>
    </source>
</evidence>
<dbReference type="RefSeq" id="WP_066605150.1">
    <property type="nucleotide sequence ID" value="NZ_CP014230.1"/>
</dbReference>
<name>A0A0X8JQ89_9BACT</name>
<evidence type="ECO:0000313" key="2">
    <source>
        <dbReference type="EMBL" id="AMD92846.1"/>
    </source>
</evidence>
<evidence type="ECO:0000313" key="3">
    <source>
        <dbReference type="Proteomes" id="UP000063964"/>
    </source>
</evidence>
<protein>
    <recommendedName>
        <fullName evidence="4">Transglycosylase SLT domain-containing protein</fullName>
    </recommendedName>
</protein>
<dbReference type="InterPro" id="IPR023346">
    <property type="entry name" value="Lysozyme-like_dom_sf"/>
</dbReference>
<keyword evidence="1" id="KW-0732">Signal</keyword>
<dbReference type="SUPFAM" id="SSF53955">
    <property type="entry name" value="Lysozyme-like"/>
    <property type="match status" value="2"/>
</dbReference>
<dbReference type="CDD" id="cd00254">
    <property type="entry name" value="LT-like"/>
    <property type="match status" value="1"/>
</dbReference>
<organism evidence="2 3">
    <name type="scientific">Desulfomicrobium orale DSM 12838</name>
    <dbReference type="NCBI Taxonomy" id="888061"/>
    <lineage>
        <taxon>Bacteria</taxon>
        <taxon>Pseudomonadati</taxon>
        <taxon>Thermodesulfobacteriota</taxon>
        <taxon>Desulfovibrionia</taxon>
        <taxon>Desulfovibrionales</taxon>
        <taxon>Desulfomicrobiaceae</taxon>
        <taxon>Desulfomicrobium</taxon>
    </lineage>
</organism>
<accession>A0A0X8JQ89</accession>
<evidence type="ECO:0000256" key="1">
    <source>
        <dbReference type="SAM" id="SignalP"/>
    </source>
</evidence>